<dbReference type="InterPro" id="IPR036180">
    <property type="entry name" value="Gelsolin-like_dom_sf"/>
</dbReference>
<dbReference type="PANTHER" id="PTHR13803">
    <property type="entry name" value="SEC24-RELATED PROTEIN"/>
    <property type="match status" value="1"/>
</dbReference>
<dbReference type="InterPro" id="IPR029006">
    <property type="entry name" value="ADF-H/Gelsolin-like_dom_sf"/>
</dbReference>
<dbReference type="InterPro" id="IPR007123">
    <property type="entry name" value="Gelsolin-like_dom"/>
</dbReference>
<reference evidence="2 3" key="1">
    <citation type="submission" date="2019-06" db="EMBL/GenBank/DDBJ databases">
        <title>Genomics analysis of Aphanomyces spp. identifies a new class of oomycete effector associated with host adaptation.</title>
        <authorList>
            <person name="Gaulin E."/>
        </authorList>
    </citation>
    <scope>NUCLEOTIDE SEQUENCE [LARGE SCALE GENOMIC DNA]</scope>
    <source>
        <strain evidence="2 3">E</strain>
    </source>
</reference>
<dbReference type="GO" id="GO:0030127">
    <property type="term" value="C:COPII vesicle coat"/>
    <property type="evidence" value="ECO:0007669"/>
    <property type="project" value="TreeGrafter"/>
</dbReference>
<dbReference type="SUPFAM" id="SSF82754">
    <property type="entry name" value="C-terminal, gelsolin-like domain of Sec23/24"/>
    <property type="match status" value="1"/>
</dbReference>
<dbReference type="GO" id="GO:0070971">
    <property type="term" value="C:endoplasmic reticulum exit site"/>
    <property type="evidence" value="ECO:0007669"/>
    <property type="project" value="TreeGrafter"/>
</dbReference>
<gene>
    <name evidence="2" type="ORF">AaE_015288</name>
</gene>
<dbReference type="Proteomes" id="UP000469452">
    <property type="component" value="Unassembled WGS sequence"/>
</dbReference>
<dbReference type="EMBL" id="VJMI01020661">
    <property type="protein sequence ID" value="KAF0703639.1"/>
    <property type="molecule type" value="Genomic_DNA"/>
</dbReference>
<feature type="non-terminal residue" evidence="2">
    <location>
        <position position="1"/>
    </location>
</feature>
<accession>A0A6A4Z1X3</accession>
<dbReference type="Gene3D" id="3.40.20.10">
    <property type="entry name" value="Severin"/>
    <property type="match status" value="1"/>
</dbReference>
<proteinExistence type="predicted"/>
<comment type="caution">
    <text evidence="2">The sequence shown here is derived from an EMBL/GenBank/DDBJ whole genome shotgun (WGS) entry which is preliminary data.</text>
</comment>
<feature type="domain" description="Gelsolin-like" evidence="1">
    <location>
        <begin position="11"/>
        <end position="58"/>
    </location>
</feature>
<dbReference type="VEuPathDB" id="FungiDB:H257_13336"/>
<dbReference type="GO" id="GO:0008270">
    <property type="term" value="F:zinc ion binding"/>
    <property type="evidence" value="ECO:0007669"/>
    <property type="project" value="TreeGrafter"/>
</dbReference>
<organism evidence="2 3">
    <name type="scientific">Aphanomyces astaci</name>
    <name type="common">Crayfish plague agent</name>
    <dbReference type="NCBI Taxonomy" id="112090"/>
    <lineage>
        <taxon>Eukaryota</taxon>
        <taxon>Sar</taxon>
        <taxon>Stramenopiles</taxon>
        <taxon>Oomycota</taxon>
        <taxon>Saprolegniomycetes</taxon>
        <taxon>Saprolegniales</taxon>
        <taxon>Verrucalvaceae</taxon>
        <taxon>Aphanomyces</taxon>
    </lineage>
</organism>
<dbReference type="InterPro" id="IPR050550">
    <property type="entry name" value="SEC23_SEC24_subfamily"/>
</dbReference>
<evidence type="ECO:0000259" key="1">
    <source>
        <dbReference type="Pfam" id="PF00626"/>
    </source>
</evidence>
<dbReference type="GO" id="GO:0000149">
    <property type="term" value="F:SNARE binding"/>
    <property type="evidence" value="ECO:0007669"/>
    <property type="project" value="TreeGrafter"/>
</dbReference>
<name>A0A6A4Z1X3_APHAT</name>
<dbReference type="AlphaFoldDB" id="A0A6A4Z1X3"/>
<dbReference type="Pfam" id="PF00626">
    <property type="entry name" value="Gelsolin"/>
    <property type="match status" value="1"/>
</dbReference>
<dbReference type="PANTHER" id="PTHR13803:SF4">
    <property type="entry name" value="SECRETORY 24CD, ISOFORM C"/>
    <property type="match status" value="1"/>
</dbReference>
<evidence type="ECO:0000313" key="2">
    <source>
        <dbReference type="EMBL" id="KAF0703639.1"/>
    </source>
</evidence>
<dbReference type="GO" id="GO:0090110">
    <property type="term" value="P:COPII-coated vesicle cargo loading"/>
    <property type="evidence" value="ECO:0007669"/>
    <property type="project" value="TreeGrafter"/>
</dbReference>
<protein>
    <recommendedName>
        <fullName evidence="1">Gelsolin-like domain-containing protein</fullName>
    </recommendedName>
</protein>
<evidence type="ECO:0000313" key="3">
    <source>
        <dbReference type="Proteomes" id="UP000469452"/>
    </source>
</evidence>
<sequence>VGTLDDKGDLILPAALPPTAEKLDENGLFLLHSSTYMYLFIGAKTNPTLLEDVFGVPHIDTSEQSVNLVGDTDQSGVLRTQIQAVIGYLQLQSPVPSPLEIMSKSDWRSNRFLSALVEDRTRNEVSYVEFLCQVHKKIQYKMM</sequence>